<dbReference type="Proteomes" id="UP001164250">
    <property type="component" value="Chromosome 12"/>
</dbReference>
<dbReference type="EMBL" id="CM047908">
    <property type="protein sequence ID" value="KAJ0080762.1"/>
    <property type="molecule type" value="Genomic_DNA"/>
</dbReference>
<gene>
    <name evidence="1" type="ORF">Patl1_10701</name>
</gene>
<name>A0ACC1A154_9ROSI</name>
<evidence type="ECO:0000313" key="2">
    <source>
        <dbReference type="Proteomes" id="UP001164250"/>
    </source>
</evidence>
<proteinExistence type="predicted"/>
<evidence type="ECO:0000313" key="1">
    <source>
        <dbReference type="EMBL" id="KAJ0080762.1"/>
    </source>
</evidence>
<accession>A0ACC1A154</accession>
<sequence length="25" mass="3035">MEQITRFGRCRLKIICIAENYIYLS</sequence>
<comment type="caution">
    <text evidence="1">The sequence shown here is derived from an EMBL/GenBank/DDBJ whole genome shotgun (WGS) entry which is preliminary data.</text>
</comment>
<keyword evidence="2" id="KW-1185">Reference proteome</keyword>
<organism evidence="1 2">
    <name type="scientific">Pistacia atlantica</name>
    <dbReference type="NCBI Taxonomy" id="434234"/>
    <lineage>
        <taxon>Eukaryota</taxon>
        <taxon>Viridiplantae</taxon>
        <taxon>Streptophyta</taxon>
        <taxon>Embryophyta</taxon>
        <taxon>Tracheophyta</taxon>
        <taxon>Spermatophyta</taxon>
        <taxon>Magnoliopsida</taxon>
        <taxon>eudicotyledons</taxon>
        <taxon>Gunneridae</taxon>
        <taxon>Pentapetalae</taxon>
        <taxon>rosids</taxon>
        <taxon>malvids</taxon>
        <taxon>Sapindales</taxon>
        <taxon>Anacardiaceae</taxon>
        <taxon>Pistacia</taxon>
    </lineage>
</organism>
<protein>
    <submittedName>
        <fullName evidence="1">Uncharacterized protein</fullName>
    </submittedName>
</protein>
<reference evidence="2" key="1">
    <citation type="journal article" date="2023" name="G3 (Bethesda)">
        <title>Genome assembly and association tests identify interacting loci associated with vigor, precocity, and sex in interspecific pistachio rootstocks.</title>
        <authorList>
            <person name="Palmer W."/>
            <person name="Jacygrad E."/>
            <person name="Sagayaradj S."/>
            <person name="Cavanaugh K."/>
            <person name="Han R."/>
            <person name="Bertier L."/>
            <person name="Beede B."/>
            <person name="Kafkas S."/>
            <person name="Golino D."/>
            <person name="Preece J."/>
            <person name="Michelmore R."/>
        </authorList>
    </citation>
    <scope>NUCLEOTIDE SEQUENCE [LARGE SCALE GENOMIC DNA]</scope>
</reference>